<name>A0ACD3AH62_9AGAR</name>
<evidence type="ECO:0000313" key="2">
    <source>
        <dbReference type="Proteomes" id="UP000308600"/>
    </source>
</evidence>
<proteinExistence type="predicted"/>
<accession>A0ACD3AH62</accession>
<reference evidence="1 2" key="1">
    <citation type="journal article" date="2019" name="Nat. Ecol. Evol.">
        <title>Megaphylogeny resolves global patterns of mushroom evolution.</title>
        <authorList>
            <person name="Varga T."/>
            <person name="Krizsan K."/>
            <person name="Foldi C."/>
            <person name="Dima B."/>
            <person name="Sanchez-Garcia M."/>
            <person name="Sanchez-Ramirez S."/>
            <person name="Szollosi G.J."/>
            <person name="Szarkandi J.G."/>
            <person name="Papp V."/>
            <person name="Albert L."/>
            <person name="Andreopoulos W."/>
            <person name="Angelini C."/>
            <person name="Antonin V."/>
            <person name="Barry K.W."/>
            <person name="Bougher N.L."/>
            <person name="Buchanan P."/>
            <person name="Buyck B."/>
            <person name="Bense V."/>
            <person name="Catcheside P."/>
            <person name="Chovatia M."/>
            <person name="Cooper J."/>
            <person name="Damon W."/>
            <person name="Desjardin D."/>
            <person name="Finy P."/>
            <person name="Geml J."/>
            <person name="Haridas S."/>
            <person name="Hughes K."/>
            <person name="Justo A."/>
            <person name="Karasinski D."/>
            <person name="Kautmanova I."/>
            <person name="Kiss B."/>
            <person name="Kocsube S."/>
            <person name="Kotiranta H."/>
            <person name="LaButti K.M."/>
            <person name="Lechner B.E."/>
            <person name="Liimatainen K."/>
            <person name="Lipzen A."/>
            <person name="Lukacs Z."/>
            <person name="Mihaltcheva S."/>
            <person name="Morgado L.N."/>
            <person name="Niskanen T."/>
            <person name="Noordeloos M.E."/>
            <person name="Ohm R.A."/>
            <person name="Ortiz-Santana B."/>
            <person name="Ovrebo C."/>
            <person name="Racz N."/>
            <person name="Riley R."/>
            <person name="Savchenko A."/>
            <person name="Shiryaev A."/>
            <person name="Soop K."/>
            <person name="Spirin V."/>
            <person name="Szebenyi C."/>
            <person name="Tomsovsky M."/>
            <person name="Tulloss R.E."/>
            <person name="Uehling J."/>
            <person name="Grigoriev I.V."/>
            <person name="Vagvolgyi C."/>
            <person name="Papp T."/>
            <person name="Martin F.M."/>
            <person name="Miettinen O."/>
            <person name="Hibbett D.S."/>
            <person name="Nagy L.G."/>
        </authorList>
    </citation>
    <scope>NUCLEOTIDE SEQUENCE [LARGE SCALE GENOMIC DNA]</scope>
    <source>
        <strain evidence="1 2">NL-1719</strain>
    </source>
</reference>
<keyword evidence="2" id="KW-1185">Reference proteome</keyword>
<protein>
    <submittedName>
        <fullName evidence="1">Uncharacterized protein</fullName>
    </submittedName>
</protein>
<dbReference type="EMBL" id="ML208454">
    <property type="protein sequence ID" value="TFK64959.1"/>
    <property type="molecule type" value="Genomic_DNA"/>
</dbReference>
<evidence type="ECO:0000313" key="1">
    <source>
        <dbReference type="EMBL" id="TFK64959.1"/>
    </source>
</evidence>
<organism evidence="1 2">
    <name type="scientific">Pluteus cervinus</name>
    <dbReference type="NCBI Taxonomy" id="181527"/>
    <lineage>
        <taxon>Eukaryota</taxon>
        <taxon>Fungi</taxon>
        <taxon>Dikarya</taxon>
        <taxon>Basidiomycota</taxon>
        <taxon>Agaricomycotina</taxon>
        <taxon>Agaricomycetes</taxon>
        <taxon>Agaricomycetidae</taxon>
        <taxon>Agaricales</taxon>
        <taxon>Pluteineae</taxon>
        <taxon>Pluteaceae</taxon>
        <taxon>Pluteus</taxon>
    </lineage>
</organism>
<dbReference type="Proteomes" id="UP000308600">
    <property type="component" value="Unassembled WGS sequence"/>
</dbReference>
<gene>
    <name evidence="1" type="ORF">BDN72DRAFT_846173</name>
</gene>
<sequence length="287" mass="30662">MSTSQHNNIPQGSQRVDEVPVVPTKAKMNQVLARSAASTFGMDSMFESTRQRQPLADEDAPPTASITDIPTEVYPATNTPRFQPKASVLEKSTFRRHGRASSQSSGPQFVIIFGYPPDKYTVTAEYFKSLGESTEPDANTDIVNCFRIGYLDAGDAMRAVRKNGEVLGGTWMIGVKWADPAQAEFMLNQPFSRSAAPVPVPESSPNAMAVDDAPSTPHLGATTPTVGTPIRLAPSTSAFRRTGGGDKPLIPQPQGWAASQPALANATPNASPTKGMLGQVSDLIFGW</sequence>